<evidence type="ECO:0000313" key="3">
    <source>
        <dbReference type="EMBL" id="ETV75647.1"/>
    </source>
</evidence>
<dbReference type="InterPro" id="IPR051705">
    <property type="entry name" value="Gsp_Synthetase/Amidase"/>
</dbReference>
<name>W4G7H2_APHAT</name>
<feature type="signal peptide" evidence="1">
    <location>
        <begin position="1"/>
        <end position="38"/>
    </location>
</feature>
<dbReference type="PANTHER" id="PTHR30094:SF0">
    <property type="entry name" value="BIFUNCTIONAL GLUTATHIONYLSPERMIDINE SYNTHETASE_AMIDASE-RELATED"/>
    <property type="match status" value="1"/>
</dbReference>
<dbReference type="GeneID" id="20812039"/>
<dbReference type="Gene3D" id="3.90.1720.10">
    <property type="entry name" value="endopeptidase domain like (from Nostoc punctiforme)"/>
    <property type="match status" value="1"/>
</dbReference>
<reference evidence="3" key="1">
    <citation type="submission" date="2013-12" db="EMBL/GenBank/DDBJ databases">
        <title>The Genome Sequence of Aphanomyces astaci APO3.</title>
        <authorList>
            <consortium name="The Broad Institute Genomics Platform"/>
            <person name="Russ C."/>
            <person name="Tyler B."/>
            <person name="van West P."/>
            <person name="Dieguez-Uribeondo J."/>
            <person name="Young S.K."/>
            <person name="Zeng Q."/>
            <person name="Gargeya S."/>
            <person name="Fitzgerald M."/>
            <person name="Abouelleil A."/>
            <person name="Alvarado L."/>
            <person name="Chapman S.B."/>
            <person name="Gainer-Dewar J."/>
            <person name="Goldberg J."/>
            <person name="Griggs A."/>
            <person name="Gujja S."/>
            <person name="Hansen M."/>
            <person name="Howarth C."/>
            <person name="Imamovic A."/>
            <person name="Ireland A."/>
            <person name="Larimer J."/>
            <person name="McCowan C."/>
            <person name="Murphy C."/>
            <person name="Pearson M."/>
            <person name="Poon T.W."/>
            <person name="Priest M."/>
            <person name="Roberts A."/>
            <person name="Saif S."/>
            <person name="Shea T."/>
            <person name="Sykes S."/>
            <person name="Wortman J."/>
            <person name="Nusbaum C."/>
            <person name="Birren B."/>
        </authorList>
    </citation>
    <scope>NUCLEOTIDE SEQUENCE [LARGE SCALE GENOMIC DNA]</scope>
    <source>
        <strain evidence="3">APO3</strain>
    </source>
</reference>
<protein>
    <recommendedName>
        <fullName evidence="2">Peptidase C51 domain-containing protein</fullName>
    </recommendedName>
</protein>
<evidence type="ECO:0000259" key="2">
    <source>
        <dbReference type="PROSITE" id="PS50911"/>
    </source>
</evidence>
<organism evidence="3">
    <name type="scientific">Aphanomyces astaci</name>
    <name type="common">Crayfish plague agent</name>
    <dbReference type="NCBI Taxonomy" id="112090"/>
    <lineage>
        <taxon>Eukaryota</taxon>
        <taxon>Sar</taxon>
        <taxon>Stramenopiles</taxon>
        <taxon>Oomycota</taxon>
        <taxon>Saprolegniomycetes</taxon>
        <taxon>Saprolegniales</taxon>
        <taxon>Verrucalvaceae</taxon>
        <taxon>Aphanomyces</taxon>
    </lineage>
</organism>
<dbReference type="Pfam" id="PF05257">
    <property type="entry name" value="CHAP"/>
    <property type="match status" value="1"/>
</dbReference>
<dbReference type="EMBL" id="KI913139">
    <property type="protein sequence ID" value="ETV75647.1"/>
    <property type="molecule type" value="Genomic_DNA"/>
</dbReference>
<sequence>MLWYAAQCPFHSSIHGNLIHGNLSTMLLWLALHAAVTAAYLSPTGNRPAPWGTVLGVTNGVKVYSNYKAKVHNGDNYYQGTYTGLKWQCVELARRYLLITHGVVFESVVDAVEIFNLRSVKNVINQDRLPLNVYPQGSSTPPQVGSLLIWDRQGVNSPHGHVAVIVNVQNTYIDIAEENFEDTVWPPSANYSRRISVSRTPAAFNVKPYYNQYKASENVLGWVTFSP</sequence>
<gene>
    <name evidence="3" type="ORF">H257_10043</name>
</gene>
<dbReference type="GO" id="GO:0016874">
    <property type="term" value="F:ligase activity"/>
    <property type="evidence" value="ECO:0007669"/>
    <property type="project" value="TreeGrafter"/>
</dbReference>
<feature type="chain" id="PRO_5004842345" description="Peptidase C51 domain-containing protein" evidence="1">
    <location>
        <begin position="39"/>
        <end position="227"/>
    </location>
</feature>
<dbReference type="OrthoDB" id="299748at2759"/>
<accession>W4G7H2</accession>
<dbReference type="InterPro" id="IPR038765">
    <property type="entry name" value="Papain-like_cys_pep_sf"/>
</dbReference>
<dbReference type="RefSeq" id="XP_009834778.1">
    <property type="nucleotide sequence ID" value="XM_009836476.1"/>
</dbReference>
<feature type="domain" description="Peptidase C51" evidence="2">
    <location>
        <begin position="64"/>
        <end position="211"/>
    </location>
</feature>
<dbReference type="VEuPathDB" id="FungiDB:H257_10043"/>
<proteinExistence type="predicted"/>
<evidence type="ECO:0000256" key="1">
    <source>
        <dbReference type="SAM" id="SignalP"/>
    </source>
</evidence>
<dbReference type="STRING" id="112090.W4G7H2"/>
<dbReference type="AlphaFoldDB" id="W4G7H2"/>
<dbReference type="PROSITE" id="PS50911">
    <property type="entry name" value="CHAP"/>
    <property type="match status" value="1"/>
</dbReference>
<dbReference type="InterPro" id="IPR007921">
    <property type="entry name" value="CHAP_dom"/>
</dbReference>
<keyword evidence="1" id="KW-0732">Signal</keyword>
<dbReference type="PANTHER" id="PTHR30094">
    <property type="entry name" value="BIFUNCTIONAL GLUTATHIONYLSPERMIDINE SYNTHETASE/AMIDASE-RELATED"/>
    <property type="match status" value="1"/>
</dbReference>
<dbReference type="SUPFAM" id="SSF54001">
    <property type="entry name" value="Cysteine proteinases"/>
    <property type="match status" value="1"/>
</dbReference>